<feature type="transmembrane region" description="Helical" evidence="1">
    <location>
        <begin position="118"/>
        <end position="142"/>
    </location>
</feature>
<evidence type="ECO:0000313" key="2">
    <source>
        <dbReference type="EMBL" id="BES97364.1"/>
    </source>
</evidence>
<reference evidence="2 3" key="1">
    <citation type="submission" date="2023-09" db="EMBL/GenBank/DDBJ databases">
        <title>Nesidiocoris tenuis whole genome shotgun sequence.</title>
        <authorList>
            <person name="Shibata T."/>
            <person name="Shimoda M."/>
            <person name="Kobayashi T."/>
            <person name="Uehara T."/>
        </authorList>
    </citation>
    <scope>NUCLEOTIDE SEQUENCE [LARGE SCALE GENOMIC DNA]</scope>
    <source>
        <strain evidence="2 3">Japan</strain>
    </source>
</reference>
<organism evidence="2 3">
    <name type="scientific">Nesidiocoris tenuis</name>
    <dbReference type="NCBI Taxonomy" id="355587"/>
    <lineage>
        <taxon>Eukaryota</taxon>
        <taxon>Metazoa</taxon>
        <taxon>Ecdysozoa</taxon>
        <taxon>Arthropoda</taxon>
        <taxon>Hexapoda</taxon>
        <taxon>Insecta</taxon>
        <taxon>Pterygota</taxon>
        <taxon>Neoptera</taxon>
        <taxon>Paraneoptera</taxon>
        <taxon>Hemiptera</taxon>
        <taxon>Heteroptera</taxon>
        <taxon>Panheteroptera</taxon>
        <taxon>Cimicomorpha</taxon>
        <taxon>Miridae</taxon>
        <taxon>Dicyphina</taxon>
        <taxon>Nesidiocoris</taxon>
    </lineage>
</organism>
<accession>A0ABN7B1C6</accession>
<proteinExistence type="predicted"/>
<dbReference type="Proteomes" id="UP001307889">
    <property type="component" value="Chromosome 8"/>
</dbReference>
<sequence>MIADSETMSRQRKESQCVTLEQIELPTPEFKFVAEEYYPFALVLRLRVLQIVCGITLVIMGTVAFIEEKGEIRMGLGMPAGILTVFAAGMGIHTSRGFSGYKEPSCTGRLRFLGPRPAVAFPLTVLRLVSLGLQLALLAICADRLTSGTPGSQIASLAWLLLGLSSATLVAAACILRIDCTRDPD</sequence>
<evidence type="ECO:0000313" key="3">
    <source>
        <dbReference type="Proteomes" id="UP001307889"/>
    </source>
</evidence>
<keyword evidence="1" id="KW-1133">Transmembrane helix</keyword>
<feature type="transmembrane region" description="Helical" evidence="1">
    <location>
        <begin position="48"/>
        <end position="66"/>
    </location>
</feature>
<name>A0ABN7B1C6_9HEMI</name>
<gene>
    <name evidence="2" type="ORF">NTJ_10178</name>
</gene>
<dbReference type="EMBL" id="AP028916">
    <property type="protein sequence ID" value="BES97364.1"/>
    <property type="molecule type" value="Genomic_DNA"/>
</dbReference>
<keyword evidence="1" id="KW-0472">Membrane</keyword>
<feature type="transmembrane region" description="Helical" evidence="1">
    <location>
        <begin position="154"/>
        <end position="178"/>
    </location>
</feature>
<feature type="transmembrane region" description="Helical" evidence="1">
    <location>
        <begin position="78"/>
        <end position="98"/>
    </location>
</feature>
<protein>
    <submittedName>
        <fullName evidence="2">Uncharacterized protein</fullName>
    </submittedName>
</protein>
<keyword evidence="1" id="KW-0812">Transmembrane</keyword>
<evidence type="ECO:0000256" key="1">
    <source>
        <dbReference type="SAM" id="Phobius"/>
    </source>
</evidence>
<keyword evidence="3" id="KW-1185">Reference proteome</keyword>